<dbReference type="Gene3D" id="3.40.50.300">
    <property type="entry name" value="P-loop containing nucleotide triphosphate hydrolases"/>
    <property type="match status" value="1"/>
</dbReference>
<sequence length="230" mass="26248">MEQQLKLFDIQEMHSYQCSDYVVLENNRHTYNLLMNNDIWQSFILYGPLGSGKTHLAHVWKKLRSADFLLPNNVDTSIETIKGSSAVIVEDIDKINNESWLLHCYNFALEKARPLLMTSSMPPKLLPLKLKDLQSRLLATLSAKLAEPNEELLRIMLVKLFTDRQLHTDIKTINFILNNVERSFVKLRDIVSLIDTELQGCSGSVTIPFVRSVIRKVNLVQGEGAQHCGI</sequence>
<dbReference type="EMBL" id="CP046391">
    <property type="protein sequence ID" value="QJC27765.1"/>
    <property type="molecule type" value="Genomic_DNA"/>
</dbReference>
<reference evidence="1 2" key="1">
    <citation type="journal article" date="2020" name="Pathogens">
        <title>First Whole Genome Sequence of Anaplasma platys, an Obligate Intracellular Rickettsial Pathogen of Dogs.</title>
        <authorList>
            <person name="Llanes A."/>
            <person name="Rajeev S."/>
        </authorList>
    </citation>
    <scope>NUCLEOTIDE SEQUENCE [LARGE SCALE GENOMIC DNA]</scope>
    <source>
        <strain evidence="1 2">S3</strain>
    </source>
</reference>
<name>A0A858PYU0_9RICK</name>
<protein>
    <submittedName>
        <fullName evidence="1">Chromosomal DNA replication initiator</fullName>
    </submittedName>
</protein>
<dbReference type="GO" id="GO:0006270">
    <property type="term" value="P:DNA replication initiation"/>
    <property type="evidence" value="ECO:0007669"/>
    <property type="project" value="TreeGrafter"/>
</dbReference>
<dbReference type="RefSeq" id="WP_169193375.1">
    <property type="nucleotide sequence ID" value="NZ_CP046391.1"/>
</dbReference>
<dbReference type="PANTHER" id="PTHR30050:SF5">
    <property type="entry name" value="DNAA REGULATORY INACTIVATOR HDA"/>
    <property type="match status" value="1"/>
</dbReference>
<dbReference type="Proteomes" id="UP000500930">
    <property type="component" value="Chromosome"/>
</dbReference>
<evidence type="ECO:0000313" key="1">
    <source>
        <dbReference type="EMBL" id="QJC27765.1"/>
    </source>
</evidence>
<dbReference type="SUPFAM" id="SSF52540">
    <property type="entry name" value="P-loop containing nucleoside triphosphate hydrolases"/>
    <property type="match status" value="1"/>
</dbReference>
<organism evidence="1 2">
    <name type="scientific">Anaplasma platys</name>
    <dbReference type="NCBI Taxonomy" id="949"/>
    <lineage>
        <taxon>Bacteria</taxon>
        <taxon>Pseudomonadati</taxon>
        <taxon>Pseudomonadota</taxon>
        <taxon>Alphaproteobacteria</taxon>
        <taxon>Rickettsiales</taxon>
        <taxon>Anaplasmataceae</taxon>
        <taxon>Anaplasma</taxon>
    </lineage>
</organism>
<dbReference type="KEGG" id="aplt:ANPL_03565"/>
<dbReference type="InterPro" id="IPR027417">
    <property type="entry name" value="P-loop_NTPase"/>
</dbReference>
<dbReference type="AlphaFoldDB" id="A0A858PYU0"/>
<gene>
    <name evidence="1" type="ORF">ANPL_03565</name>
</gene>
<dbReference type="Gene3D" id="1.10.8.60">
    <property type="match status" value="1"/>
</dbReference>
<proteinExistence type="predicted"/>
<dbReference type="PANTHER" id="PTHR30050">
    <property type="entry name" value="CHROMOSOMAL REPLICATION INITIATOR PROTEIN DNAA"/>
    <property type="match status" value="1"/>
</dbReference>
<dbReference type="GO" id="GO:0005886">
    <property type="term" value="C:plasma membrane"/>
    <property type="evidence" value="ECO:0007669"/>
    <property type="project" value="TreeGrafter"/>
</dbReference>
<keyword evidence="2" id="KW-1185">Reference proteome</keyword>
<evidence type="ECO:0000313" key="2">
    <source>
        <dbReference type="Proteomes" id="UP000500930"/>
    </source>
</evidence>
<dbReference type="GO" id="GO:0003688">
    <property type="term" value="F:DNA replication origin binding"/>
    <property type="evidence" value="ECO:0007669"/>
    <property type="project" value="TreeGrafter"/>
</dbReference>
<accession>A0A858PYU0</accession>